<dbReference type="InterPro" id="IPR035412">
    <property type="entry name" value="Terminase_L_N"/>
</dbReference>
<accession>A0A494JBZ1</accession>
<sequence>MSLTDSEILELEKLLHEDRVEKLFYSLDHITPDTSPNYKQLYEALNSQKWGLDEQGRPVLKSGYIGVALEGSSRSTKTWSGIYFIIYLATIKHKKSGCSINIYRETYNEFKTTLYDDFKRILDLFDLPNPFHNAKEVHSFKIFNTTIHFLGDGKHGGGCDYAFFNEAMMIKKTVFNQVVMRCRIFWWMDYNPSFTDHWVFDSVITRSNVAFLRTTFRDNKFISPTELNEILGYEPWLPGIYEVSEDGIFYNDLPVTEEHQPPPHPVNVEQGTADEFMWKVYGLGLRGAMKGVIFQNVRYIEKFPDMGYIYVNDFGFTSDPNAFGKYAETETDIFIELLIYEPVETPDLLDTKFQQLGVEYEVPIVCDSSDKRVTEDKGTIQMVQDLQEYGWSAQKVVKNKSVMYWILSMKKKRINFVKNHLYKYVKKERENYKFMEINGILINQPIDKYNHIWDMGRYGHMAWNSMGEIKAEWN</sequence>
<dbReference type="Gene3D" id="3.40.50.300">
    <property type="entry name" value="P-loop containing nucleotide triphosphate hydrolases"/>
    <property type="match status" value="1"/>
</dbReference>
<gene>
    <name evidence="2" type="ORF">AYC66_17855</name>
    <name evidence="3" type="ORF">BAY09_10945</name>
</gene>
<reference evidence="2 4" key="1">
    <citation type="submission" date="2016-02" db="EMBL/GenBank/DDBJ databases">
        <authorList>
            <person name="Nicholson A.C."/>
            <person name="Humrighouse B.W."/>
            <person name="Loparev V."/>
            <person name="Emery B."/>
            <person name="Graziano J."/>
            <person name="McQuiston J.R."/>
        </authorList>
    </citation>
    <scope>NUCLEOTIDE SEQUENCE [LARGE SCALE GENOMIC DNA]</scope>
    <source>
        <strain evidence="2 4">E6809</strain>
    </source>
</reference>
<dbReference type="Pfam" id="PF04466">
    <property type="entry name" value="Terminase_3"/>
    <property type="match status" value="1"/>
</dbReference>
<dbReference type="Gene3D" id="3.30.420.280">
    <property type="match status" value="1"/>
</dbReference>
<dbReference type="AlphaFoldDB" id="A0A494JBZ1"/>
<dbReference type="InterPro" id="IPR027417">
    <property type="entry name" value="P-loop_NTPase"/>
</dbReference>
<dbReference type="EMBL" id="MAHS01000001">
    <property type="protein sequence ID" value="OPB53424.1"/>
    <property type="molecule type" value="Genomic_DNA"/>
</dbReference>
<name>A0A494JBZ1_9FLAO</name>
<dbReference type="RefSeq" id="WP_078719788.1">
    <property type="nucleotide sequence ID" value="NZ_CP014339.1"/>
</dbReference>
<protein>
    <submittedName>
        <fullName evidence="3">Terminase</fullName>
    </submittedName>
</protein>
<evidence type="ECO:0000259" key="1">
    <source>
        <dbReference type="Pfam" id="PF04466"/>
    </source>
</evidence>
<evidence type="ECO:0000313" key="4">
    <source>
        <dbReference type="Proteomes" id="UP000189738"/>
    </source>
</evidence>
<dbReference type="Proteomes" id="UP000189738">
    <property type="component" value="Chromosome"/>
</dbReference>
<proteinExistence type="predicted"/>
<reference evidence="3" key="2">
    <citation type="submission" date="2016-06" db="EMBL/GenBank/DDBJ databases">
        <authorList>
            <person name="Nicholson A.C."/>
        </authorList>
    </citation>
    <scope>NUCLEOTIDE SEQUENCE [LARGE SCALE GENOMIC DNA]</scope>
    <source>
        <strain evidence="3">E6809</strain>
    </source>
</reference>
<organism evidence="3">
    <name type="scientific">Elizabethkingia anophelis</name>
    <dbReference type="NCBI Taxonomy" id="1117645"/>
    <lineage>
        <taxon>Bacteria</taxon>
        <taxon>Pseudomonadati</taxon>
        <taxon>Bacteroidota</taxon>
        <taxon>Flavobacteriia</taxon>
        <taxon>Flavobacteriales</taxon>
        <taxon>Weeksellaceae</taxon>
        <taxon>Elizabethkingia</taxon>
    </lineage>
</organism>
<evidence type="ECO:0000313" key="3">
    <source>
        <dbReference type="EMBL" id="OPB53424.1"/>
    </source>
</evidence>
<dbReference type="EMBL" id="CP014339">
    <property type="protein sequence ID" value="AQX52427.1"/>
    <property type="molecule type" value="Genomic_DNA"/>
</dbReference>
<evidence type="ECO:0000313" key="2">
    <source>
        <dbReference type="EMBL" id="AQX52427.1"/>
    </source>
</evidence>
<feature type="domain" description="Phage terminase large subunit N-terminal" evidence="1">
    <location>
        <begin position="73"/>
        <end position="232"/>
    </location>
</feature>